<comment type="caution">
    <text evidence="1">The sequence shown here is derived from an EMBL/GenBank/DDBJ whole genome shotgun (WGS) entry which is preliminary data.</text>
</comment>
<proteinExistence type="predicted"/>
<sequence>MDKDHAGRTGNNVNCSLRGGPFGALESAFESPRPWLLNGLLRDANGPAVAEQTTTSVRGEFIESSHSLCIYY</sequence>
<evidence type="ECO:0000313" key="1">
    <source>
        <dbReference type="EMBL" id="CAE6450270.1"/>
    </source>
</evidence>
<protein>
    <submittedName>
        <fullName evidence="1">Uncharacterized protein</fullName>
    </submittedName>
</protein>
<dbReference type="EMBL" id="CAJMXA010001060">
    <property type="protein sequence ID" value="CAE6450270.1"/>
    <property type="molecule type" value="Genomic_DNA"/>
</dbReference>
<feature type="non-terminal residue" evidence="1">
    <location>
        <position position="1"/>
    </location>
</feature>
<accession>A0A8H3B7Y0</accession>
<name>A0A8H3B7Y0_9AGAM</name>
<organism evidence="1 2">
    <name type="scientific">Rhizoctonia solani</name>
    <dbReference type="NCBI Taxonomy" id="456999"/>
    <lineage>
        <taxon>Eukaryota</taxon>
        <taxon>Fungi</taxon>
        <taxon>Dikarya</taxon>
        <taxon>Basidiomycota</taxon>
        <taxon>Agaricomycotina</taxon>
        <taxon>Agaricomycetes</taxon>
        <taxon>Cantharellales</taxon>
        <taxon>Ceratobasidiaceae</taxon>
        <taxon>Rhizoctonia</taxon>
    </lineage>
</organism>
<dbReference type="AlphaFoldDB" id="A0A8H3B7Y0"/>
<dbReference type="Proteomes" id="UP000663853">
    <property type="component" value="Unassembled WGS sequence"/>
</dbReference>
<evidence type="ECO:0000313" key="2">
    <source>
        <dbReference type="Proteomes" id="UP000663853"/>
    </source>
</evidence>
<reference evidence="1" key="1">
    <citation type="submission" date="2021-01" db="EMBL/GenBank/DDBJ databases">
        <authorList>
            <person name="Kaushik A."/>
        </authorList>
    </citation>
    <scope>NUCLEOTIDE SEQUENCE</scope>
    <source>
        <strain evidence="1">AG6-10EEA</strain>
    </source>
</reference>
<gene>
    <name evidence="1" type="ORF">RDB_LOCUS48941</name>
</gene>